<accession>A0A3P3VSZ6</accession>
<gene>
    <name evidence="2" type="ORF">EG850_11080</name>
</gene>
<dbReference type="EMBL" id="RQVS01000014">
    <property type="protein sequence ID" value="RRJ85921.1"/>
    <property type="molecule type" value="Genomic_DNA"/>
</dbReference>
<evidence type="ECO:0000313" key="3">
    <source>
        <dbReference type="Proteomes" id="UP000274391"/>
    </source>
</evidence>
<keyword evidence="1" id="KW-0175">Coiled coil</keyword>
<name>A0A3P3VSZ6_9MICO</name>
<reference evidence="2 3" key="1">
    <citation type="submission" date="2018-11" db="EMBL/GenBank/DDBJ databases">
        <title>YIM 102482-1 draft genome.</title>
        <authorList>
            <person name="Li G."/>
            <person name="Jiang Y."/>
        </authorList>
    </citation>
    <scope>NUCLEOTIDE SEQUENCE [LARGE SCALE GENOMIC DNA]</scope>
    <source>
        <strain evidence="2 3">YIM 102482-1</strain>
    </source>
</reference>
<evidence type="ECO:0000256" key="1">
    <source>
        <dbReference type="SAM" id="Coils"/>
    </source>
</evidence>
<feature type="coiled-coil region" evidence="1">
    <location>
        <begin position="45"/>
        <end position="72"/>
    </location>
</feature>
<keyword evidence="3" id="KW-1185">Reference proteome</keyword>
<dbReference type="OrthoDB" id="5133330at2"/>
<dbReference type="AlphaFoldDB" id="A0A3P3VSZ6"/>
<comment type="caution">
    <text evidence="2">The sequence shown here is derived from an EMBL/GenBank/DDBJ whole genome shotgun (WGS) entry which is preliminary data.</text>
</comment>
<sequence>MSSDEAFGWRITDEEWREFQEIPEQGFSHRAWVDCRLQQRIEWQANRDAVRIAELEAEIEGIKRRDAEVGEDEGWWVGGAWGDYGEAVVPLRILSYVIDGKLDEKVTSIDPGFALTYAEQTARAEDAEAKLAEVRAYCIENTEGMPDDPFAYGIQELRRVLALLDGGDET</sequence>
<protein>
    <submittedName>
        <fullName evidence="2">Uncharacterized protein</fullName>
    </submittedName>
</protein>
<dbReference type="RefSeq" id="WP_124973459.1">
    <property type="nucleotide sequence ID" value="NZ_RQVS01000014.1"/>
</dbReference>
<organism evidence="2 3">
    <name type="scientific">Gulosibacter macacae</name>
    <dbReference type="NCBI Taxonomy" id="2488791"/>
    <lineage>
        <taxon>Bacteria</taxon>
        <taxon>Bacillati</taxon>
        <taxon>Actinomycetota</taxon>
        <taxon>Actinomycetes</taxon>
        <taxon>Micrococcales</taxon>
        <taxon>Microbacteriaceae</taxon>
        <taxon>Gulosibacter</taxon>
    </lineage>
</organism>
<evidence type="ECO:0000313" key="2">
    <source>
        <dbReference type="EMBL" id="RRJ85921.1"/>
    </source>
</evidence>
<proteinExistence type="predicted"/>
<dbReference type="Proteomes" id="UP000274391">
    <property type="component" value="Unassembled WGS sequence"/>
</dbReference>